<dbReference type="InterPro" id="IPR047264">
    <property type="entry name" value="Cupin_HpaA-like_N"/>
</dbReference>
<gene>
    <name evidence="5" type="ORF">JR064_17525</name>
</gene>
<keyword evidence="2" id="KW-0238">DNA-binding</keyword>
<comment type="caution">
    <text evidence="5">The sequence shown here is derived from an EMBL/GenBank/DDBJ whole genome shotgun (WGS) entry which is preliminary data.</text>
</comment>
<dbReference type="RefSeq" id="WP_206230589.1">
    <property type="nucleotide sequence ID" value="NZ_JAFIWB010000024.1"/>
</dbReference>
<reference evidence="5 6" key="1">
    <citation type="submission" date="2021-02" db="EMBL/GenBank/DDBJ databases">
        <title>Taxonomically Unique Crown Gall-Associated Xanthomonas Stains Have Deficiency in Virulence Repertories.</title>
        <authorList>
            <person name="Mafakheri H."/>
            <person name="Taghavi S.M."/>
            <person name="Dimkic I."/>
            <person name="Nemanja K."/>
            <person name="Osdaghi E."/>
        </authorList>
    </citation>
    <scope>NUCLEOTIDE SEQUENCE [LARGE SCALE GENOMIC DNA]</scope>
    <source>
        <strain evidence="5 6">FX4</strain>
    </source>
</reference>
<dbReference type="InterPro" id="IPR018060">
    <property type="entry name" value="HTH_AraC"/>
</dbReference>
<protein>
    <submittedName>
        <fullName evidence="5">Helix-turn-helix domain-containing protein</fullName>
    </submittedName>
</protein>
<dbReference type="Proteomes" id="UP000695802">
    <property type="component" value="Unassembled WGS sequence"/>
</dbReference>
<dbReference type="InterPro" id="IPR003313">
    <property type="entry name" value="AraC-bd"/>
</dbReference>
<dbReference type="Pfam" id="PF12833">
    <property type="entry name" value="HTH_18"/>
    <property type="match status" value="1"/>
</dbReference>
<evidence type="ECO:0000256" key="3">
    <source>
        <dbReference type="ARBA" id="ARBA00023163"/>
    </source>
</evidence>
<dbReference type="SMART" id="SM00342">
    <property type="entry name" value="HTH_ARAC"/>
    <property type="match status" value="1"/>
</dbReference>
<accession>A0ABS3B654</accession>
<dbReference type="InterPro" id="IPR009057">
    <property type="entry name" value="Homeodomain-like_sf"/>
</dbReference>
<evidence type="ECO:0000313" key="5">
    <source>
        <dbReference type="EMBL" id="MBN6103971.1"/>
    </source>
</evidence>
<name>A0ABS3B654_9XANT</name>
<keyword evidence="6" id="KW-1185">Reference proteome</keyword>
<organism evidence="5 6">
    <name type="scientific">Xanthomonas bonasiae</name>
    <dbReference type="NCBI Taxonomy" id="2810351"/>
    <lineage>
        <taxon>Bacteria</taxon>
        <taxon>Pseudomonadati</taxon>
        <taxon>Pseudomonadota</taxon>
        <taxon>Gammaproteobacteria</taxon>
        <taxon>Lysobacterales</taxon>
        <taxon>Lysobacteraceae</taxon>
        <taxon>Xanthomonas</taxon>
    </lineage>
</organism>
<feature type="domain" description="HTH araC/xylS-type" evidence="4">
    <location>
        <begin position="198"/>
        <end position="296"/>
    </location>
</feature>
<dbReference type="InterPro" id="IPR037923">
    <property type="entry name" value="HTH-like"/>
</dbReference>
<dbReference type="Gene3D" id="2.60.120.10">
    <property type="entry name" value="Jelly Rolls"/>
    <property type="match status" value="1"/>
</dbReference>
<dbReference type="Gene3D" id="1.10.10.60">
    <property type="entry name" value="Homeodomain-like"/>
    <property type="match status" value="1"/>
</dbReference>
<dbReference type="EMBL" id="JAFIWB010000024">
    <property type="protein sequence ID" value="MBN6103971.1"/>
    <property type="molecule type" value="Genomic_DNA"/>
</dbReference>
<evidence type="ECO:0000259" key="4">
    <source>
        <dbReference type="PROSITE" id="PS01124"/>
    </source>
</evidence>
<dbReference type="SUPFAM" id="SSF51215">
    <property type="entry name" value="Regulatory protein AraC"/>
    <property type="match status" value="1"/>
</dbReference>
<dbReference type="PROSITE" id="PS01124">
    <property type="entry name" value="HTH_ARAC_FAMILY_2"/>
    <property type="match status" value="1"/>
</dbReference>
<evidence type="ECO:0000256" key="2">
    <source>
        <dbReference type="ARBA" id="ARBA00023125"/>
    </source>
</evidence>
<dbReference type="PANTHER" id="PTHR43280">
    <property type="entry name" value="ARAC-FAMILY TRANSCRIPTIONAL REGULATOR"/>
    <property type="match status" value="1"/>
</dbReference>
<keyword evidence="3" id="KW-0804">Transcription</keyword>
<evidence type="ECO:0000313" key="6">
    <source>
        <dbReference type="Proteomes" id="UP000695802"/>
    </source>
</evidence>
<keyword evidence="1" id="KW-0805">Transcription regulation</keyword>
<evidence type="ECO:0000256" key="1">
    <source>
        <dbReference type="ARBA" id="ARBA00023015"/>
    </source>
</evidence>
<dbReference type="CDD" id="cd06999">
    <property type="entry name" value="cupin_HpaA-like_N"/>
    <property type="match status" value="1"/>
</dbReference>
<dbReference type="SUPFAM" id="SSF46689">
    <property type="entry name" value="Homeodomain-like"/>
    <property type="match status" value="1"/>
</dbReference>
<proteinExistence type="predicted"/>
<sequence length="307" mass="34180">MAAITEPPVQAHPVPAFRLYGETGDATAPDALHWESIAARSRLHGWRIRPHRHHDLSQLLYVQSGPAGIHIDGRSQRVDRAALVWMPPLYVHGFDFHRRIRGHIVTLSAALLQAWHAQWPQMAQALARPACLDVGRDRAMLDACFAGLATEHAHRREGRVPMLHALAGQLLVWTARRVLQQPAPGADSGHDRGSEHVRGFLALVDRHYREHWPLQRYADQLGLSASHLGAVCRQHANAAPLQLLQRRVMLEAQRSLVYTSLSVQQIATWLGFADAAYFSRYFARNAGCSPNAFRRAQQGGVGAPATR</sequence>
<dbReference type="InterPro" id="IPR014710">
    <property type="entry name" value="RmlC-like_jellyroll"/>
</dbReference>
<dbReference type="PANTHER" id="PTHR43280:SF32">
    <property type="entry name" value="TRANSCRIPTIONAL REGULATORY PROTEIN"/>
    <property type="match status" value="1"/>
</dbReference>
<dbReference type="Pfam" id="PF02311">
    <property type="entry name" value="AraC_binding"/>
    <property type="match status" value="1"/>
</dbReference>